<organism evidence="2 3">
    <name type="scientific">Mycena rosella</name>
    <name type="common">Pink bonnet</name>
    <name type="synonym">Agaricus rosellus</name>
    <dbReference type="NCBI Taxonomy" id="1033263"/>
    <lineage>
        <taxon>Eukaryota</taxon>
        <taxon>Fungi</taxon>
        <taxon>Dikarya</taxon>
        <taxon>Basidiomycota</taxon>
        <taxon>Agaricomycotina</taxon>
        <taxon>Agaricomycetes</taxon>
        <taxon>Agaricomycetidae</taxon>
        <taxon>Agaricales</taxon>
        <taxon>Marasmiineae</taxon>
        <taxon>Mycenaceae</taxon>
        <taxon>Mycena</taxon>
    </lineage>
</organism>
<evidence type="ECO:0000313" key="3">
    <source>
        <dbReference type="Proteomes" id="UP001221757"/>
    </source>
</evidence>
<proteinExistence type="predicted"/>
<evidence type="ECO:0000313" key="2">
    <source>
        <dbReference type="EMBL" id="KAJ7697821.1"/>
    </source>
</evidence>
<name>A0AAD7GJL9_MYCRO</name>
<evidence type="ECO:0000256" key="1">
    <source>
        <dbReference type="SAM" id="SignalP"/>
    </source>
</evidence>
<reference evidence="2" key="1">
    <citation type="submission" date="2023-03" db="EMBL/GenBank/DDBJ databases">
        <title>Massive genome expansion in bonnet fungi (Mycena s.s.) driven by repeated elements and novel gene families across ecological guilds.</title>
        <authorList>
            <consortium name="Lawrence Berkeley National Laboratory"/>
            <person name="Harder C.B."/>
            <person name="Miyauchi S."/>
            <person name="Viragh M."/>
            <person name="Kuo A."/>
            <person name="Thoen E."/>
            <person name="Andreopoulos B."/>
            <person name="Lu D."/>
            <person name="Skrede I."/>
            <person name="Drula E."/>
            <person name="Henrissat B."/>
            <person name="Morin E."/>
            <person name="Kohler A."/>
            <person name="Barry K."/>
            <person name="LaButti K."/>
            <person name="Morin E."/>
            <person name="Salamov A."/>
            <person name="Lipzen A."/>
            <person name="Mereny Z."/>
            <person name="Hegedus B."/>
            <person name="Baldrian P."/>
            <person name="Stursova M."/>
            <person name="Weitz H."/>
            <person name="Taylor A."/>
            <person name="Grigoriev I.V."/>
            <person name="Nagy L.G."/>
            <person name="Martin F."/>
            <person name="Kauserud H."/>
        </authorList>
    </citation>
    <scope>NUCLEOTIDE SEQUENCE</scope>
    <source>
        <strain evidence="2">CBHHK067</strain>
    </source>
</reference>
<dbReference type="EMBL" id="JARKIE010000028">
    <property type="protein sequence ID" value="KAJ7697821.1"/>
    <property type="molecule type" value="Genomic_DNA"/>
</dbReference>
<sequence length="171" mass="18109">MQPFTIACGVALPLGLLVPRALVAPFSTIALTPIGYRLNTRFLSGALYRTSGATSIFSTRPATSCRRPATSCRWHSPAARKPMPGGAVPGVAWGNADDVVDGLAATIEVDGATDAQITITPGATKDESQTTFVTIVTIVNTAYIKYMTKLVKHTFQRSSMLENPPGISEIV</sequence>
<comment type="caution">
    <text evidence="2">The sequence shown here is derived from an EMBL/GenBank/DDBJ whole genome shotgun (WGS) entry which is preliminary data.</text>
</comment>
<feature type="chain" id="PRO_5042223392" evidence="1">
    <location>
        <begin position="24"/>
        <end position="171"/>
    </location>
</feature>
<dbReference type="AlphaFoldDB" id="A0AAD7GJL9"/>
<protein>
    <submittedName>
        <fullName evidence="2">Uncharacterized protein</fullName>
    </submittedName>
</protein>
<accession>A0AAD7GJL9</accession>
<gene>
    <name evidence="2" type="ORF">B0H17DRAFT_1130101</name>
</gene>
<keyword evidence="3" id="KW-1185">Reference proteome</keyword>
<feature type="signal peptide" evidence="1">
    <location>
        <begin position="1"/>
        <end position="23"/>
    </location>
</feature>
<keyword evidence="1" id="KW-0732">Signal</keyword>
<dbReference type="Proteomes" id="UP001221757">
    <property type="component" value="Unassembled WGS sequence"/>
</dbReference>